<dbReference type="InterPro" id="IPR036420">
    <property type="entry name" value="BRCT_dom_sf"/>
</dbReference>
<evidence type="ECO:0000259" key="3">
    <source>
        <dbReference type="PROSITE" id="PS50172"/>
    </source>
</evidence>
<dbReference type="AlphaFoldDB" id="A0AAN7B8I8"/>
<dbReference type="CDD" id="cd17731">
    <property type="entry name" value="BRCT_TopBP1_rpt2_like"/>
    <property type="match status" value="1"/>
</dbReference>
<dbReference type="Proteomes" id="UP001301769">
    <property type="component" value="Unassembled WGS sequence"/>
</dbReference>
<sequence length="1046" mass="112983">MASFADTGNSDDDSFFDPSRPFAGLVVCCTSIPPELRAEIAKIADELGGCHKYDLTPDCTHLIVGDYDTPKYRHVAKERPDVKVMAAQWIMAVRDIWMHDAEIDFRALEREWLLKTFETGTADPSPNDPPGAIPQRTRLLCCLTGFEDYNVRQELSEKIKAHGGDYTGDLTKKVTHLIAYKPSGAKYQAAKNWGVHTVSIEWVNDSIERGLILEEKCYDPIIPPEQRGAGAWNRESVELRVQLGKRMREAAEANKDDGRRKLRKTASMKLLSQQNMLWGDILGKPKLDEAVPMAPPQPTVPAPSASRQSTQQQSGPMSLDTQGSRLSSLGAHDESLIFVSCCFYIHGFEKKKYDILANVIGSLGGLVCHSLEEVVSASGAQLSHRFLLVPQNSAPDSHPPLPENVIIITEFYIERCMHNKYFFDPRQHVIGRPFPNFPIPGFEKLSISTAGFTGVDLNQVEKSVRQLGAIYQEKFTAQASVLICISLEKVRPQKLDMAVAWRVPVVSVEWLWQCISTGYNVPIEEHICSGFRERVEAAKRRALREQEKGDLGKRSRTTQDQIDPDLAPKAQTKPAKKRGFDVSGLVEAFKTSSSRAPESSRAKLAPKEKRGNRSALELQQQGEDSFANAHFETAPTHQLQINTESNGGNSSASSRNTASAPLSEASNNSLNKTPRSPTKQGDGKGMEENAQPSQTQQQQQRQPRKPVVRVFSEVADSEASEGDVGSADELPPLASVVEREDPGPEQQQRQEESAEEIERKRIDAQKEEERLALASKFANMIGSGTSAAVAGPDSLTEVLAATADAAGRSGGGLARVLSESGISVSGSGGVTTTTMTMATTTTTTTTRRRKREIMGRAISNVSAASSGSAESVAVTSITMGVTAETAAESGGDTAAAVALGSGLREDPISTTSVSDNSTSGGDKVHEDDGKKSAAAQVPEGAGAPPATQLEYRDLEATKNRAKMMRKIRVVAGSETGCVGSGSATGSSRRAGGGSFTDDMEDARPEGKLSLAGLEACDLPNAAQQEKELAAYGSGASTRRVTRRRGL</sequence>
<dbReference type="SMART" id="SM00292">
    <property type="entry name" value="BRCT"/>
    <property type="match status" value="4"/>
</dbReference>
<feature type="region of interest" description="Disordered" evidence="2">
    <location>
        <begin position="543"/>
        <end position="614"/>
    </location>
</feature>
<feature type="region of interest" description="Disordered" evidence="2">
    <location>
        <begin position="1027"/>
        <end position="1046"/>
    </location>
</feature>
<dbReference type="EMBL" id="MU858136">
    <property type="protein sequence ID" value="KAK4212020.1"/>
    <property type="molecule type" value="Genomic_DNA"/>
</dbReference>
<feature type="region of interest" description="Disordered" evidence="2">
    <location>
        <begin position="641"/>
        <end position="707"/>
    </location>
</feature>
<feature type="region of interest" description="Disordered" evidence="2">
    <location>
        <begin position="738"/>
        <end position="758"/>
    </location>
</feature>
<name>A0AAN7B8I8_9PEZI</name>
<dbReference type="CDD" id="cd17723">
    <property type="entry name" value="BRCT_Rad4_rpt4"/>
    <property type="match status" value="1"/>
</dbReference>
<dbReference type="Pfam" id="PF12738">
    <property type="entry name" value="PTCB-BRCT"/>
    <property type="match status" value="2"/>
</dbReference>
<organism evidence="4 5">
    <name type="scientific">Rhypophila decipiens</name>
    <dbReference type="NCBI Taxonomy" id="261697"/>
    <lineage>
        <taxon>Eukaryota</taxon>
        <taxon>Fungi</taxon>
        <taxon>Dikarya</taxon>
        <taxon>Ascomycota</taxon>
        <taxon>Pezizomycotina</taxon>
        <taxon>Sordariomycetes</taxon>
        <taxon>Sordariomycetidae</taxon>
        <taxon>Sordariales</taxon>
        <taxon>Naviculisporaceae</taxon>
        <taxon>Rhypophila</taxon>
    </lineage>
</organism>
<accession>A0AAN7B8I8</accession>
<evidence type="ECO:0000256" key="2">
    <source>
        <dbReference type="SAM" id="MobiDB-lite"/>
    </source>
</evidence>
<dbReference type="SUPFAM" id="SSF52113">
    <property type="entry name" value="BRCT domain"/>
    <property type="match status" value="4"/>
</dbReference>
<keyword evidence="1" id="KW-0677">Repeat</keyword>
<dbReference type="GO" id="GO:0033314">
    <property type="term" value="P:mitotic DNA replication checkpoint signaling"/>
    <property type="evidence" value="ECO:0007669"/>
    <property type="project" value="TreeGrafter"/>
</dbReference>
<feature type="domain" description="BRCT" evidence="3">
    <location>
        <begin position="17"/>
        <end position="91"/>
    </location>
</feature>
<feature type="compositionally biased region" description="Low complexity" evidence="2">
    <location>
        <begin position="980"/>
        <end position="989"/>
    </location>
</feature>
<feature type="compositionally biased region" description="Low complexity" evidence="2">
    <location>
        <begin position="645"/>
        <end position="660"/>
    </location>
</feature>
<evidence type="ECO:0000313" key="5">
    <source>
        <dbReference type="Proteomes" id="UP001301769"/>
    </source>
</evidence>
<reference evidence="4" key="1">
    <citation type="journal article" date="2023" name="Mol. Phylogenet. Evol.">
        <title>Genome-scale phylogeny and comparative genomics of the fungal order Sordariales.</title>
        <authorList>
            <person name="Hensen N."/>
            <person name="Bonometti L."/>
            <person name="Westerberg I."/>
            <person name="Brannstrom I.O."/>
            <person name="Guillou S."/>
            <person name="Cros-Aarteil S."/>
            <person name="Calhoun S."/>
            <person name="Haridas S."/>
            <person name="Kuo A."/>
            <person name="Mondo S."/>
            <person name="Pangilinan J."/>
            <person name="Riley R."/>
            <person name="LaButti K."/>
            <person name="Andreopoulos B."/>
            <person name="Lipzen A."/>
            <person name="Chen C."/>
            <person name="Yan M."/>
            <person name="Daum C."/>
            <person name="Ng V."/>
            <person name="Clum A."/>
            <person name="Steindorff A."/>
            <person name="Ohm R.A."/>
            <person name="Martin F."/>
            <person name="Silar P."/>
            <person name="Natvig D.O."/>
            <person name="Lalanne C."/>
            <person name="Gautier V."/>
            <person name="Ament-Velasquez S.L."/>
            <person name="Kruys A."/>
            <person name="Hutchinson M.I."/>
            <person name="Powell A.J."/>
            <person name="Barry K."/>
            <person name="Miller A.N."/>
            <person name="Grigoriev I.V."/>
            <person name="Debuchy R."/>
            <person name="Gladieux P."/>
            <person name="Hiltunen Thoren M."/>
            <person name="Johannesson H."/>
        </authorList>
    </citation>
    <scope>NUCLEOTIDE SEQUENCE</scope>
    <source>
        <strain evidence="4">PSN293</strain>
    </source>
</reference>
<evidence type="ECO:0000313" key="4">
    <source>
        <dbReference type="EMBL" id="KAK4212020.1"/>
    </source>
</evidence>
<feature type="compositionally biased region" description="Basic and acidic residues" evidence="2">
    <location>
        <begin position="922"/>
        <end position="931"/>
    </location>
</feature>
<dbReference type="Gene3D" id="3.40.50.10190">
    <property type="entry name" value="BRCT domain"/>
    <property type="match status" value="4"/>
</dbReference>
<reference evidence="4" key="2">
    <citation type="submission" date="2023-05" db="EMBL/GenBank/DDBJ databases">
        <authorList>
            <consortium name="Lawrence Berkeley National Laboratory"/>
            <person name="Steindorff A."/>
            <person name="Hensen N."/>
            <person name="Bonometti L."/>
            <person name="Westerberg I."/>
            <person name="Brannstrom I.O."/>
            <person name="Guillou S."/>
            <person name="Cros-Aarteil S."/>
            <person name="Calhoun S."/>
            <person name="Haridas S."/>
            <person name="Kuo A."/>
            <person name="Mondo S."/>
            <person name="Pangilinan J."/>
            <person name="Riley R."/>
            <person name="Labutti K."/>
            <person name="Andreopoulos B."/>
            <person name="Lipzen A."/>
            <person name="Chen C."/>
            <person name="Yanf M."/>
            <person name="Daum C."/>
            <person name="Ng V."/>
            <person name="Clum A."/>
            <person name="Ohm R."/>
            <person name="Martin F."/>
            <person name="Silar P."/>
            <person name="Natvig D."/>
            <person name="Lalanne C."/>
            <person name="Gautier V."/>
            <person name="Ament-Velasquez S.L."/>
            <person name="Kruys A."/>
            <person name="Hutchinson M.I."/>
            <person name="Powell A.J."/>
            <person name="Barry K."/>
            <person name="Miller A.N."/>
            <person name="Grigoriev I.V."/>
            <person name="Debuchy R."/>
            <person name="Gladieux P."/>
            <person name="Thoren M.H."/>
            <person name="Johannesson H."/>
        </authorList>
    </citation>
    <scope>NUCLEOTIDE SEQUENCE</scope>
    <source>
        <strain evidence="4">PSN293</strain>
    </source>
</reference>
<dbReference type="PANTHER" id="PTHR13561:SF20">
    <property type="entry name" value="DNA TOPOISOMERASE 2-BINDING PROTEIN 1"/>
    <property type="match status" value="1"/>
</dbReference>
<proteinExistence type="predicted"/>
<feature type="compositionally biased region" description="Basic and acidic residues" evidence="2">
    <location>
        <begin position="543"/>
        <end position="553"/>
    </location>
</feature>
<comment type="caution">
    <text evidence="4">The sequence shown here is derived from an EMBL/GenBank/DDBJ whole genome shotgun (WGS) entry which is preliminary data.</text>
</comment>
<keyword evidence="5" id="KW-1185">Reference proteome</keyword>
<evidence type="ECO:0000256" key="1">
    <source>
        <dbReference type="ARBA" id="ARBA00022737"/>
    </source>
</evidence>
<feature type="region of interest" description="Disordered" evidence="2">
    <location>
        <begin position="901"/>
        <end position="946"/>
    </location>
</feature>
<feature type="compositionally biased region" description="Polar residues" evidence="2">
    <location>
        <begin position="908"/>
        <end position="920"/>
    </location>
</feature>
<dbReference type="PROSITE" id="PS50172">
    <property type="entry name" value="BRCT"/>
    <property type="match status" value="3"/>
</dbReference>
<feature type="compositionally biased region" description="Polar residues" evidence="2">
    <location>
        <begin position="664"/>
        <end position="679"/>
    </location>
</feature>
<feature type="compositionally biased region" description="Polar residues" evidence="2">
    <location>
        <begin position="307"/>
        <end position="326"/>
    </location>
</feature>
<dbReference type="GO" id="GO:0006270">
    <property type="term" value="P:DNA replication initiation"/>
    <property type="evidence" value="ECO:0007669"/>
    <property type="project" value="TreeGrafter"/>
</dbReference>
<feature type="domain" description="BRCT" evidence="3">
    <location>
        <begin position="442"/>
        <end position="528"/>
    </location>
</feature>
<dbReference type="InterPro" id="IPR059215">
    <property type="entry name" value="BRCT2_TopBP1-like"/>
</dbReference>
<feature type="compositionally biased region" description="Low complexity" evidence="2">
    <location>
        <begin position="691"/>
        <end position="701"/>
    </location>
</feature>
<feature type="region of interest" description="Disordered" evidence="2">
    <location>
        <begin position="977"/>
        <end position="1006"/>
    </location>
</feature>
<feature type="compositionally biased region" description="Basic and acidic residues" evidence="2">
    <location>
        <begin position="598"/>
        <end position="611"/>
    </location>
</feature>
<dbReference type="InterPro" id="IPR001357">
    <property type="entry name" value="BRCT_dom"/>
</dbReference>
<dbReference type="Pfam" id="PF00533">
    <property type="entry name" value="BRCT"/>
    <property type="match status" value="1"/>
</dbReference>
<gene>
    <name evidence="4" type="ORF">QBC37DRAFT_425823</name>
</gene>
<protein>
    <submittedName>
        <fullName evidence="4">S-M checkpoint control protein rad4</fullName>
    </submittedName>
</protein>
<dbReference type="GO" id="GO:0007095">
    <property type="term" value="P:mitotic G2 DNA damage checkpoint signaling"/>
    <property type="evidence" value="ECO:0007669"/>
    <property type="project" value="TreeGrafter"/>
</dbReference>
<feature type="region of interest" description="Disordered" evidence="2">
    <location>
        <begin position="288"/>
        <end position="326"/>
    </location>
</feature>
<dbReference type="PANTHER" id="PTHR13561">
    <property type="entry name" value="DNA REPLICATION REGULATOR DPB11-RELATED"/>
    <property type="match status" value="1"/>
</dbReference>
<dbReference type="CDD" id="cd18433">
    <property type="entry name" value="BRCT_Rad4_rpt3"/>
    <property type="match status" value="1"/>
</dbReference>
<feature type="domain" description="BRCT" evidence="3">
    <location>
        <begin position="143"/>
        <end position="220"/>
    </location>
</feature>